<dbReference type="InterPro" id="IPR013708">
    <property type="entry name" value="Shikimate_DH-bd_N"/>
</dbReference>
<dbReference type="EMBL" id="JAGPYM010000002">
    <property type="protein sequence ID" value="KAH6898019.1"/>
    <property type="molecule type" value="Genomic_DNA"/>
</dbReference>
<dbReference type="OrthoDB" id="204377at2759"/>
<sequence>MGSVDTGLVATPQGDVLSHRYGSNKQTFILTLTFPDLSKAGNLLQKIKSGIHCWELRCDLLSPTGEPQESSVPPADYVEKQVRYLRSHSSLPILFSLRKKSHGGKFPDNEQQAALELLSLAIDLQCDYVECDNDFPLETINELVSRASETKIVGAQYISSRDTEWTSPAVEDIYRRIDQYADIITLSIPSKEMEDCYDLARFVRDHQQRSQKPIIAVSAGSNGRLSRFTAPITRVTHPSLPFAASSDLPTVIELNQARHLLGQLPKKKFHIFGHNISHSLSPTLHNAGFKELGLPHHYSMHQTESVDATVAALINCEDFGGASVTFPHKLQVGKLLGSLSPVASKVGAVNTVVVRTLENGERTLLGDNTDWLGIQRLINSTPLRDLQSSAALVLGAGGAARAACYAIEDLGIKDLIIVNRTRSKGEDMASAFPNCNTHVFDTLEAASLNSPSSIRVIVACVPADDLLEDKIPAALFGADTGVLVEMAYRPQVTGMMKVAGLKSGWNIFRGIDVLEEQAFAQFELWTEMPAPTLAMGAAMRAKASGKL</sequence>
<dbReference type="InterPro" id="IPR046346">
    <property type="entry name" value="Aminoacid_DH-like_N_sf"/>
</dbReference>
<dbReference type="Gene3D" id="3.40.50.720">
    <property type="entry name" value="NAD(P)-binding Rossmann-like Domain"/>
    <property type="match status" value="1"/>
</dbReference>
<dbReference type="SUPFAM" id="SSF53223">
    <property type="entry name" value="Aminoacid dehydrogenase-like, N-terminal domain"/>
    <property type="match status" value="1"/>
</dbReference>
<dbReference type="PANTHER" id="PTHR21089:SF1">
    <property type="entry name" value="BIFUNCTIONAL 3-DEHYDROQUINATE DEHYDRATASE_SHIKIMATE DEHYDROGENASE, CHLOROPLASTIC"/>
    <property type="match status" value="1"/>
</dbReference>
<organism evidence="4 5">
    <name type="scientific">Thelonectria olida</name>
    <dbReference type="NCBI Taxonomy" id="1576542"/>
    <lineage>
        <taxon>Eukaryota</taxon>
        <taxon>Fungi</taxon>
        <taxon>Dikarya</taxon>
        <taxon>Ascomycota</taxon>
        <taxon>Pezizomycotina</taxon>
        <taxon>Sordariomycetes</taxon>
        <taxon>Hypocreomycetidae</taxon>
        <taxon>Hypocreales</taxon>
        <taxon>Nectriaceae</taxon>
        <taxon>Thelonectria</taxon>
    </lineage>
</organism>
<dbReference type="GO" id="GO:0019632">
    <property type="term" value="P:shikimate metabolic process"/>
    <property type="evidence" value="ECO:0007669"/>
    <property type="project" value="TreeGrafter"/>
</dbReference>
<proteinExistence type="predicted"/>
<dbReference type="AlphaFoldDB" id="A0A9P8WFT0"/>
<dbReference type="Gene3D" id="3.40.50.10860">
    <property type="entry name" value="Leucine Dehydrogenase, chain A, domain 1"/>
    <property type="match status" value="1"/>
</dbReference>
<evidence type="ECO:0000259" key="1">
    <source>
        <dbReference type="Pfam" id="PF01488"/>
    </source>
</evidence>
<dbReference type="PANTHER" id="PTHR21089">
    <property type="entry name" value="SHIKIMATE DEHYDROGENASE"/>
    <property type="match status" value="1"/>
</dbReference>
<dbReference type="CDD" id="cd00502">
    <property type="entry name" value="DHQase_I"/>
    <property type="match status" value="1"/>
</dbReference>
<dbReference type="NCBIfam" id="TIGR01809">
    <property type="entry name" value="Shik-DH-AROM"/>
    <property type="match status" value="1"/>
</dbReference>
<feature type="domain" description="Quinate/shikimate 5-dehydrogenase/glutamyl-tRNA reductase" evidence="1">
    <location>
        <begin position="383"/>
        <end position="443"/>
    </location>
</feature>
<dbReference type="InterPro" id="IPR013785">
    <property type="entry name" value="Aldolase_TIM"/>
</dbReference>
<reference evidence="4 5" key="1">
    <citation type="journal article" date="2021" name="Nat. Commun.">
        <title>Genetic determinants of endophytism in the Arabidopsis root mycobiome.</title>
        <authorList>
            <person name="Mesny F."/>
            <person name="Miyauchi S."/>
            <person name="Thiergart T."/>
            <person name="Pickel B."/>
            <person name="Atanasova L."/>
            <person name="Karlsson M."/>
            <person name="Huettel B."/>
            <person name="Barry K.W."/>
            <person name="Haridas S."/>
            <person name="Chen C."/>
            <person name="Bauer D."/>
            <person name="Andreopoulos W."/>
            <person name="Pangilinan J."/>
            <person name="LaButti K."/>
            <person name="Riley R."/>
            <person name="Lipzen A."/>
            <person name="Clum A."/>
            <person name="Drula E."/>
            <person name="Henrissat B."/>
            <person name="Kohler A."/>
            <person name="Grigoriev I.V."/>
            <person name="Martin F.M."/>
            <person name="Hacquard S."/>
        </authorList>
    </citation>
    <scope>NUCLEOTIDE SEQUENCE [LARGE SCALE GENOMIC DNA]</scope>
    <source>
        <strain evidence="4 5">MPI-CAGE-CH-0241</strain>
    </source>
</reference>
<evidence type="ECO:0000259" key="3">
    <source>
        <dbReference type="Pfam" id="PF18317"/>
    </source>
</evidence>
<dbReference type="InterPro" id="IPR001381">
    <property type="entry name" value="DHquinase_I"/>
</dbReference>
<dbReference type="InterPro" id="IPR010110">
    <property type="entry name" value="Shikimate_DH_AroM-type"/>
</dbReference>
<comment type="caution">
    <text evidence="4">The sequence shown here is derived from an EMBL/GenBank/DDBJ whole genome shotgun (WGS) entry which is preliminary data.</text>
</comment>
<dbReference type="Pfam" id="PF01488">
    <property type="entry name" value="Shikimate_DH"/>
    <property type="match status" value="1"/>
</dbReference>
<dbReference type="Gene3D" id="3.20.20.70">
    <property type="entry name" value="Aldolase class I"/>
    <property type="match status" value="1"/>
</dbReference>
<name>A0A9P8WFT0_9HYPO</name>
<dbReference type="Pfam" id="PF18317">
    <property type="entry name" value="SDH_C"/>
    <property type="match status" value="1"/>
</dbReference>
<dbReference type="GO" id="GO:0003855">
    <property type="term" value="F:3-dehydroquinate dehydratase activity"/>
    <property type="evidence" value="ECO:0007669"/>
    <property type="project" value="InterPro"/>
</dbReference>
<dbReference type="InterPro" id="IPR041121">
    <property type="entry name" value="SDH_C"/>
</dbReference>
<dbReference type="Pfam" id="PF08501">
    <property type="entry name" value="Shikimate_dh_N"/>
    <property type="match status" value="1"/>
</dbReference>
<dbReference type="Pfam" id="PF01487">
    <property type="entry name" value="DHquinase_I"/>
    <property type="match status" value="1"/>
</dbReference>
<dbReference type="InterPro" id="IPR036291">
    <property type="entry name" value="NAD(P)-bd_dom_sf"/>
</dbReference>
<protein>
    <submittedName>
        <fullName evidence="4">Type I 3-dehydroquinase-domain-containing protein</fullName>
    </submittedName>
</protein>
<evidence type="ECO:0000259" key="2">
    <source>
        <dbReference type="Pfam" id="PF08501"/>
    </source>
</evidence>
<dbReference type="InterPro" id="IPR022893">
    <property type="entry name" value="Shikimate_DH_fam"/>
</dbReference>
<evidence type="ECO:0000313" key="5">
    <source>
        <dbReference type="Proteomes" id="UP000777438"/>
    </source>
</evidence>
<dbReference type="InterPro" id="IPR006151">
    <property type="entry name" value="Shikm_DH/Glu-tRNA_Rdtase"/>
</dbReference>
<accession>A0A9P8WFT0</accession>
<dbReference type="SUPFAM" id="SSF51569">
    <property type="entry name" value="Aldolase"/>
    <property type="match status" value="1"/>
</dbReference>
<feature type="domain" description="Shikimate dehydrogenase substrate binding N-terminal" evidence="2">
    <location>
        <begin position="271"/>
        <end position="352"/>
    </location>
</feature>
<gene>
    <name evidence="4" type="ORF">B0T10DRAFT_577490</name>
</gene>
<dbReference type="Proteomes" id="UP000777438">
    <property type="component" value="Unassembled WGS sequence"/>
</dbReference>
<dbReference type="GO" id="GO:0005737">
    <property type="term" value="C:cytoplasm"/>
    <property type="evidence" value="ECO:0007669"/>
    <property type="project" value="InterPro"/>
</dbReference>
<dbReference type="SUPFAM" id="SSF51735">
    <property type="entry name" value="NAD(P)-binding Rossmann-fold domains"/>
    <property type="match status" value="1"/>
</dbReference>
<dbReference type="GO" id="GO:0009423">
    <property type="term" value="P:chorismate biosynthetic process"/>
    <property type="evidence" value="ECO:0007669"/>
    <property type="project" value="TreeGrafter"/>
</dbReference>
<dbReference type="GO" id="GO:0004764">
    <property type="term" value="F:shikimate 3-dehydrogenase (NADP+) activity"/>
    <property type="evidence" value="ECO:0007669"/>
    <property type="project" value="InterPro"/>
</dbReference>
<feature type="domain" description="SDH C-terminal" evidence="3">
    <location>
        <begin position="510"/>
        <end position="539"/>
    </location>
</feature>
<keyword evidence="5" id="KW-1185">Reference proteome</keyword>
<evidence type="ECO:0000313" key="4">
    <source>
        <dbReference type="EMBL" id="KAH6898019.1"/>
    </source>
</evidence>